<dbReference type="PANTHER" id="PTHR43591">
    <property type="entry name" value="METHYLTRANSFERASE"/>
    <property type="match status" value="1"/>
</dbReference>
<dbReference type="GO" id="GO:0061542">
    <property type="term" value="F:3-demethylubiquinol 3-O-methyltransferase activity"/>
    <property type="evidence" value="ECO:0007669"/>
    <property type="project" value="UniProtKB-EC"/>
</dbReference>
<dbReference type="GO" id="GO:0102208">
    <property type="term" value="F:2-polyprenyl-6-hydroxyphenol methylase activity"/>
    <property type="evidence" value="ECO:0007669"/>
    <property type="project" value="UniProtKB-EC"/>
</dbReference>
<dbReference type="EC" id="2.1.1.222" evidence="2"/>
<sequence length="330" mass="38629">MKKFCDIKNRKIIAWGSGGLFRQCFEMKEIEIAYIIDNDNKKWGQSVFNIPIKSAESLKNEVNEDIVIIIFSSYYKSIISNIFRYADFEFYLCTELDCYYEIGTNNEFNRVKWLANKLYHLDNGKKILDAGAGEQQNKIFCEHLDYVAQDFAKYNGKGNECGLQTDEWNYGKLDIISDITNIPCGNESFDAIMCTEVFEHLPDPVSAIKEFSRLLKKGGKLILAAPFCSLTHFAPYHFYSGFNRYFYEHFLNEYEFRIIEMNTSGDYFEYIAQELRRLSDVCKKYSDYHIEKDENKNIDQVIKLLGSIELGNINSQELLCYEYHVIAERM</sequence>
<dbReference type="Pfam" id="PF08241">
    <property type="entry name" value="Methyltransf_11"/>
    <property type="match status" value="1"/>
</dbReference>
<keyword evidence="2" id="KW-0808">Transferase</keyword>
<proteinExistence type="predicted"/>
<dbReference type="EMBL" id="MZGV01000135">
    <property type="protein sequence ID" value="OPJ54646.1"/>
    <property type="molecule type" value="Genomic_DNA"/>
</dbReference>
<dbReference type="Proteomes" id="UP000190080">
    <property type="component" value="Unassembled WGS sequence"/>
</dbReference>
<evidence type="ECO:0000259" key="1">
    <source>
        <dbReference type="Pfam" id="PF08241"/>
    </source>
</evidence>
<gene>
    <name evidence="2" type="primary">ubiG_6</name>
    <name evidence="2" type="ORF">CLORY_45330</name>
</gene>
<reference evidence="2 3" key="1">
    <citation type="submission" date="2017-03" db="EMBL/GenBank/DDBJ databases">
        <title>Genome sequence of Clostridium oryzae DSM 28571.</title>
        <authorList>
            <person name="Poehlein A."/>
            <person name="Daniel R."/>
        </authorList>
    </citation>
    <scope>NUCLEOTIDE SEQUENCE [LARGE SCALE GENOMIC DNA]</scope>
    <source>
        <strain evidence="2 3">DSM 28571</strain>
    </source>
</reference>
<dbReference type="InterPro" id="IPR029063">
    <property type="entry name" value="SAM-dependent_MTases_sf"/>
</dbReference>
<dbReference type="AlphaFoldDB" id="A0A1V4I3U2"/>
<dbReference type="GO" id="GO:0032259">
    <property type="term" value="P:methylation"/>
    <property type="evidence" value="ECO:0007669"/>
    <property type="project" value="UniProtKB-KW"/>
</dbReference>
<evidence type="ECO:0000313" key="2">
    <source>
        <dbReference type="EMBL" id="OPJ54646.1"/>
    </source>
</evidence>
<name>A0A1V4I3U2_9CLOT</name>
<dbReference type="RefSeq" id="WP_207652254.1">
    <property type="nucleotide sequence ID" value="NZ_MZGV01000135.1"/>
</dbReference>
<dbReference type="InterPro" id="IPR013216">
    <property type="entry name" value="Methyltransf_11"/>
</dbReference>
<comment type="caution">
    <text evidence="2">The sequence shown here is derived from an EMBL/GenBank/DDBJ whole genome shotgun (WGS) entry which is preliminary data.</text>
</comment>
<keyword evidence="3" id="KW-1185">Reference proteome</keyword>
<protein>
    <submittedName>
        <fullName evidence="2">Ubiquinone biosynthesis O-methyltransferase</fullName>
        <ecNumber evidence="2">2.1.1.222</ecNumber>
        <ecNumber evidence="2">2.1.1.64</ecNumber>
    </submittedName>
</protein>
<dbReference type="CDD" id="cd02440">
    <property type="entry name" value="AdoMet_MTases"/>
    <property type="match status" value="1"/>
</dbReference>
<dbReference type="PANTHER" id="PTHR43591:SF110">
    <property type="entry name" value="RHODANESE DOMAIN-CONTAINING PROTEIN"/>
    <property type="match status" value="1"/>
</dbReference>
<dbReference type="EC" id="2.1.1.64" evidence="2"/>
<accession>A0A1V4I3U2</accession>
<dbReference type="Gene3D" id="3.40.50.720">
    <property type="entry name" value="NAD(P)-binding Rossmann-like Domain"/>
    <property type="match status" value="1"/>
</dbReference>
<organism evidence="2 3">
    <name type="scientific">Clostridium oryzae</name>
    <dbReference type="NCBI Taxonomy" id="1450648"/>
    <lineage>
        <taxon>Bacteria</taxon>
        <taxon>Bacillati</taxon>
        <taxon>Bacillota</taxon>
        <taxon>Clostridia</taxon>
        <taxon>Eubacteriales</taxon>
        <taxon>Clostridiaceae</taxon>
        <taxon>Clostridium</taxon>
    </lineage>
</organism>
<dbReference type="STRING" id="1450648.CLORY_45330"/>
<dbReference type="Gene3D" id="3.40.50.150">
    <property type="entry name" value="Vaccinia Virus protein VP39"/>
    <property type="match status" value="1"/>
</dbReference>
<keyword evidence="2" id="KW-0830">Ubiquinone</keyword>
<evidence type="ECO:0000313" key="3">
    <source>
        <dbReference type="Proteomes" id="UP000190080"/>
    </source>
</evidence>
<feature type="domain" description="Methyltransferase type 11" evidence="1">
    <location>
        <begin position="175"/>
        <end position="223"/>
    </location>
</feature>
<keyword evidence="2" id="KW-0489">Methyltransferase</keyword>
<dbReference type="SUPFAM" id="SSF53335">
    <property type="entry name" value="S-adenosyl-L-methionine-dependent methyltransferases"/>
    <property type="match status" value="2"/>
</dbReference>